<dbReference type="EMBL" id="LR134510">
    <property type="protein sequence ID" value="VEJ09379.1"/>
    <property type="molecule type" value="Genomic_DNA"/>
</dbReference>
<gene>
    <name evidence="2" type="ORF">NCTC12871_00832</name>
</gene>
<dbReference type="Proteomes" id="UP000279799">
    <property type="component" value="Chromosome"/>
</dbReference>
<proteinExistence type="predicted"/>
<dbReference type="KEGG" id="adp:NCTC12871_00832"/>
<sequence>MIHILQFGLPILLIIVLSFILTVLIYAIKKQHETVKHKTQ</sequence>
<feature type="transmembrane region" description="Helical" evidence="1">
    <location>
        <begin position="6"/>
        <end position="28"/>
    </location>
</feature>
<keyword evidence="1" id="KW-1133">Transmembrane helix</keyword>
<accession>A0A448TTP8</accession>
<evidence type="ECO:0000313" key="2">
    <source>
        <dbReference type="EMBL" id="VEJ09379.1"/>
    </source>
</evidence>
<reference evidence="2 3" key="1">
    <citation type="submission" date="2018-12" db="EMBL/GenBank/DDBJ databases">
        <authorList>
            <consortium name="Pathogen Informatics"/>
        </authorList>
    </citation>
    <scope>NUCLEOTIDE SEQUENCE [LARGE SCALE GENOMIC DNA]</scope>
    <source>
        <strain evidence="2 3">NCTC12871</strain>
    </source>
</reference>
<evidence type="ECO:0000256" key="1">
    <source>
        <dbReference type="SAM" id="Phobius"/>
    </source>
</evidence>
<protein>
    <submittedName>
        <fullName evidence="2">Uncharacterized protein</fullName>
    </submittedName>
</protein>
<name>A0A448TTP8_9PAST</name>
<keyword evidence="1" id="KW-0472">Membrane</keyword>
<evidence type="ECO:0000313" key="3">
    <source>
        <dbReference type="Proteomes" id="UP000279799"/>
    </source>
</evidence>
<organism evidence="2 3">
    <name type="scientific">Actinobacillus delphinicola</name>
    <dbReference type="NCBI Taxonomy" id="51161"/>
    <lineage>
        <taxon>Bacteria</taxon>
        <taxon>Pseudomonadati</taxon>
        <taxon>Pseudomonadota</taxon>
        <taxon>Gammaproteobacteria</taxon>
        <taxon>Pasteurellales</taxon>
        <taxon>Pasteurellaceae</taxon>
        <taxon>Actinobacillus</taxon>
    </lineage>
</organism>
<keyword evidence="3" id="KW-1185">Reference proteome</keyword>
<dbReference type="AlphaFoldDB" id="A0A448TTP8"/>
<keyword evidence="1" id="KW-0812">Transmembrane</keyword>